<dbReference type="Gene3D" id="1.10.510.10">
    <property type="entry name" value="Transferase(Phosphotransferase) domain 1"/>
    <property type="match status" value="1"/>
</dbReference>
<dbReference type="GO" id="GO:0010506">
    <property type="term" value="P:regulation of autophagy"/>
    <property type="evidence" value="ECO:0007669"/>
    <property type="project" value="InterPro"/>
</dbReference>
<dbReference type="InterPro" id="IPR011009">
    <property type="entry name" value="Kinase-like_dom_sf"/>
</dbReference>
<comment type="catalytic activity">
    <reaction evidence="9">
        <text>L-threonyl-[protein] + ATP = O-phospho-L-threonyl-[protein] + ADP + H(+)</text>
        <dbReference type="Rhea" id="RHEA:46608"/>
        <dbReference type="Rhea" id="RHEA-COMP:11060"/>
        <dbReference type="Rhea" id="RHEA-COMP:11605"/>
        <dbReference type="ChEBI" id="CHEBI:15378"/>
        <dbReference type="ChEBI" id="CHEBI:30013"/>
        <dbReference type="ChEBI" id="CHEBI:30616"/>
        <dbReference type="ChEBI" id="CHEBI:61977"/>
        <dbReference type="ChEBI" id="CHEBI:456216"/>
        <dbReference type="EC" id="2.7.11.1"/>
    </reaction>
</comment>
<evidence type="ECO:0000256" key="5">
    <source>
        <dbReference type="ARBA" id="ARBA00022741"/>
    </source>
</evidence>
<dbReference type="GO" id="GO:0000045">
    <property type="term" value="P:autophagosome assembly"/>
    <property type="evidence" value="ECO:0007669"/>
    <property type="project" value="TreeGrafter"/>
</dbReference>
<evidence type="ECO:0000256" key="1">
    <source>
        <dbReference type="ARBA" id="ARBA00004623"/>
    </source>
</evidence>
<keyword evidence="3" id="KW-0723">Serine/threonine-protein kinase</keyword>
<evidence type="ECO:0000259" key="11">
    <source>
        <dbReference type="PROSITE" id="PS50011"/>
    </source>
</evidence>
<dbReference type="AlphaFoldDB" id="A0A5J5EQ54"/>
<dbReference type="Gene3D" id="3.30.200.20">
    <property type="entry name" value="Phosphorylase Kinase, domain 1"/>
    <property type="match status" value="1"/>
</dbReference>
<dbReference type="EC" id="2.7.11.1" evidence="2"/>
<dbReference type="InterPro" id="IPR000719">
    <property type="entry name" value="Prot_kinase_dom"/>
</dbReference>
<sequence length="347" mass="39233">MHDIERQDIVGEGESFVVEKSVHAGEIVAVKHLKMCQLGSNLGHRLDKVLLDLQIMHHKPLRNHPNILRLIGYGWNTQVNNQPMPFIVVEYTHMGSFREYLRLRQGDTTLDNKFIFIGDVAAGLTALHDCGIVHGDLKLDNVLAFPSRDRPSNVVAKICDFGHSLVLSQDEHQHKRYCGTSRYNAPEVADQSHDARSSQDLDLQKCDIWAYGLLMWEVLKDGDCYFDKSWTQDRSHFTDFSGALEAASDDLSFSRFDKSHLRELARGFLKEKFGSMHSVGTGSKLSTAIFCGFLVKTLHMDPAQRPSDLKDFPLLTAWNKLGKAKLSTLLSMHSGKSELTYEVSYPR</sequence>
<gene>
    <name evidence="12" type="ORF">FN846DRAFT_188350</name>
</gene>
<dbReference type="InParanoid" id="A0A5J5EQ54"/>
<dbReference type="GO" id="GO:0005524">
    <property type="term" value="F:ATP binding"/>
    <property type="evidence" value="ECO:0007669"/>
    <property type="project" value="UniProtKB-KW"/>
</dbReference>
<dbReference type="PANTHER" id="PTHR24348:SF22">
    <property type="entry name" value="NON-SPECIFIC SERINE_THREONINE PROTEIN KINASE"/>
    <property type="match status" value="1"/>
</dbReference>
<comment type="catalytic activity">
    <reaction evidence="10">
        <text>L-seryl-[protein] + ATP = O-phospho-L-seryl-[protein] + ADP + H(+)</text>
        <dbReference type="Rhea" id="RHEA:17989"/>
        <dbReference type="Rhea" id="RHEA-COMP:9863"/>
        <dbReference type="Rhea" id="RHEA-COMP:11604"/>
        <dbReference type="ChEBI" id="CHEBI:15378"/>
        <dbReference type="ChEBI" id="CHEBI:29999"/>
        <dbReference type="ChEBI" id="CHEBI:30616"/>
        <dbReference type="ChEBI" id="CHEBI:83421"/>
        <dbReference type="ChEBI" id="CHEBI:456216"/>
        <dbReference type="EC" id="2.7.11.1"/>
    </reaction>
</comment>
<evidence type="ECO:0000256" key="4">
    <source>
        <dbReference type="ARBA" id="ARBA00022679"/>
    </source>
</evidence>
<keyword evidence="7" id="KW-0067">ATP-binding</keyword>
<comment type="caution">
    <text evidence="12">The sequence shown here is derived from an EMBL/GenBank/DDBJ whole genome shotgun (WGS) entry which is preliminary data.</text>
</comment>
<evidence type="ECO:0000256" key="2">
    <source>
        <dbReference type="ARBA" id="ARBA00012513"/>
    </source>
</evidence>
<keyword evidence="5" id="KW-0547">Nucleotide-binding</keyword>
<reference evidence="12 13" key="1">
    <citation type="submission" date="2019-09" db="EMBL/GenBank/DDBJ databases">
        <title>Draft genome of the ectomycorrhizal ascomycete Sphaerosporella brunnea.</title>
        <authorList>
            <consortium name="DOE Joint Genome Institute"/>
            <person name="Benucci G.M."/>
            <person name="Marozzi G."/>
            <person name="Antonielli L."/>
            <person name="Sanchez S."/>
            <person name="Marco P."/>
            <person name="Wang X."/>
            <person name="Falini L.B."/>
            <person name="Barry K."/>
            <person name="Haridas S."/>
            <person name="Lipzen A."/>
            <person name="Labutti K."/>
            <person name="Grigoriev I.V."/>
            <person name="Murat C."/>
            <person name="Martin F."/>
            <person name="Albertini E."/>
            <person name="Donnini D."/>
            <person name="Bonito G."/>
        </authorList>
    </citation>
    <scope>NUCLEOTIDE SEQUENCE [LARGE SCALE GENOMIC DNA]</scope>
    <source>
        <strain evidence="12 13">Sb_GMNB300</strain>
    </source>
</reference>
<protein>
    <recommendedName>
        <fullName evidence="2">non-specific serine/threonine protein kinase</fullName>
        <ecNumber evidence="2">2.7.11.1</ecNumber>
    </recommendedName>
    <alternativeName>
        <fullName evidence="8">Autophagy-related protein 1</fullName>
    </alternativeName>
</protein>
<dbReference type="GO" id="GO:0005829">
    <property type="term" value="C:cytosol"/>
    <property type="evidence" value="ECO:0007669"/>
    <property type="project" value="TreeGrafter"/>
</dbReference>
<dbReference type="Proteomes" id="UP000326924">
    <property type="component" value="Unassembled WGS sequence"/>
</dbReference>
<comment type="subcellular location">
    <subcellularLocation>
        <location evidence="1">Preautophagosomal structure membrane</location>
        <topology evidence="1">Peripheral membrane protein</topology>
    </subcellularLocation>
</comment>
<dbReference type="GO" id="GO:0005776">
    <property type="term" value="C:autophagosome"/>
    <property type="evidence" value="ECO:0007669"/>
    <property type="project" value="TreeGrafter"/>
</dbReference>
<dbReference type="GO" id="GO:0034045">
    <property type="term" value="C:phagophore assembly site membrane"/>
    <property type="evidence" value="ECO:0007669"/>
    <property type="project" value="UniProtKB-SubCell"/>
</dbReference>
<dbReference type="InterPro" id="IPR045269">
    <property type="entry name" value="Atg1-like"/>
</dbReference>
<dbReference type="Pfam" id="PF00069">
    <property type="entry name" value="Pkinase"/>
    <property type="match status" value="1"/>
</dbReference>
<keyword evidence="6 12" id="KW-0418">Kinase</keyword>
<dbReference type="PANTHER" id="PTHR24348">
    <property type="entry name" value="SERINE/THREONINE-PROTEIN KINASE UNC-51-RELATED"/>
    <property type="match status" value="1"/>
</dbReference>
<dbReference type="OrthoDB" id="3253298at2759"/>
<evidence type="ECO:0000313" key="12">
    <source>
        <dbReference type="EMBL" id="KAA8899143.1"/>
    </source>
</evidence>
<dbReference type="EMBL" id="VXIS01000172">
    <property type="protein sequence ID" value="KAA8899143.1"/>
    <property type="molecule type" value="Genomic_DNA"/>
</dbReference>
<dbReference type="GO" id="GO:0004674">
    <property type="term" value="F:protein serine/threonine kinase activity"/>
    <property type="evidence" value="ECO:0007669"/>
    <property type="project" value="UniProtKB-KW"/>
</dbReference>
<evidence type="ECO:0000313" key="13">
    <source>
        <dbReference type="Proteomes" id="UP000326924"/>
    </source>
</evidence>
<feature type="domain" description="Protein kinase" evidence="11">
    <location>
        <begin position="4"/>
        <end position="315"/>
    </location>
</feature>
<proteinExistence type="predicted"/>
<evidence type="ECO:0000256" key="8">
    <source>
        <dbReference type="ARBA" id="ARBA00030237"/>
    </source>
</evidence>
<evidence type="ECO:0000256" key="10">
    <source>
        <dbReference type="ARBA" id="ARBA00048679"/>
    </source>
</evidence>
<name>A0A5J5EQ54_9PEZI</name>
<dbReference type="PROSITE" id="PS50011">
    <property type="entry name" value="PROTEIN_KINASE_DOM"/>
    <property type="match status" value="1"/>
</dbReference>
<evidence type="ECO:0000256" key="7">
    <source>
        <dbReference type="ARBA" id="ARBA00022840"/>
    </source>
</evidence>
<keyword evidence="4" id="KW-0808">Transferase</keyword>
<keyword evidence="13" id="KW-1185">Reference proteome</keyword>
<dbReference type="SMART" id="SM00220">
    <property type="entry name" value="S_TKc"/>
    <property type="match status" value="1"/>
</dbReference>
<organism evidence="12 13">
    <name type="scientific">Sphaerosporella brunnea</name>
    <dbReference type="NCBI Taxonomy" id="1250544"/>
    <lineage>
        <taxon>Eukaryota</taxon>
        <taxon>Fungi</taxon>
        <taxon>Dikarya</taxon>
        <taxon>Ascomycota</taxon>
        <taxon>Pezizomycotina</taxon>
        <taxon>Pezizomycetes</taxon>
        <taxon>Pezizales</taxon>
        <taxon>Pyronemataceae</taxon>
        <taxon>Sphaerosporella</taxon>
    </lineage>
</organism>
<evidence type="ECO:0000256" key="9">
    <source>
        <dbReference type="ARBA" id="ARBA00047899"/>
    </source>
</evidence>
<dbReference type="SUPFAM" id="SSF56112">
    <property type="entry name" value="Protein kinase-like (PK-like)"/>
    <property type="match status" value="1"/>
</dbReference>
<evidence type="ECO:0000256" key="3">
    <source>
        <dbReference type="ARBA" id="ARBA00022527"/>
    </source>
</evidence>
<evidence type="ECO:0000256" key="6">
    <source>
        <dbReference type="ARBA" id="ARBA00022777"/>
    </source>
</evidence>
<accession>A0A5J5EQ54</accession>